<keyword evidence="3" id="KW-0863">Zinc-finger</keyword>
<dbReference type="PANTHER" id="PTHR13340">
    <property type="entry name" value="GATA ZINC FINGER DOMAIN-CONTAINING"/>
    <property type="match status" value="1"/>
</dbReference>
<dbReference type="InterPro" id="IPR039050">
    <property type="entry name" value="GATAD1"/>
</dbReference>
<dbReference type="VEuPathDB" id="VectorBase:LLOJ007787"/>
<reference evidence="6" key="2">
    <citation type="journal article" date="2020" name="BMC">
        <title>Leishmania infection induces a limited differential gene expression in the sand fly midgut.</title>
        <authorList>
            <person name="Coutinho-Abreu I.V."/>
            <person name="Serafim T.D."/>
            <person name="Meneses C."/>
            <person name="Kamhawi S."/>
            <person name="Oliveira F."/>
            <person name="Valenzuela J.G."/>
        </authorList>
    </citation>
    <scope>NUCLEOTIDE SEQUENCE</scope>
    <source>
        <strain evidence="6">Jacobina</strain>
        <tissue evidence="6">Midgut</tissue>
    </source>
</reference>
<dbReference type="GO" id="GO:0008270">
    <property type="term" value="F:zinc ion binding"/>
    <property type="evidence" value="ECO:0007669"/>
    <property type="project" value="UniProtKB-KW"/>
</dbReference>
<dbReference type="GO" id="GO:0005634">
    <property type="term" value="C:nucleus"/>
    <property type="evidence" value="ECO:0007669"/>
    <property type="project" value="UniProtKB-SubCell"/>
</dbReference>
<dbReference type="PANTHER" id="PTHR13340:SF2">
    <property type="entry name" value="GATA ZINC FINGER DOMAIN-CONTAINING PROTEIN 1"/>
    <property type="match status" value="1"/>
</dbReference>
<keyword evidence="4" id="KW-0862">Zinc</keyword>
<dbReference type="EMBL" id="AJWK01025916">
    <property type="status" value="NOT_ANNOTATED_CDS"/>
    <property type="molecule type" value="Genomic_DNA"/>
</dbReference>
<dbReference type="EMBL" id="GITU01003250">
    <property type="protein sequence ID" value="MBC1171953.1"/>
    <property type="molecule type" value="Transcribed_RNA"/>
</dbReference>
<keyword evidence="8" id="KW-1185">Reference proteome</keyword>
<evidence type="ECO:0000313" key="6">
    <source>
        <dbReference type="EMBL" id="MBC1171953.1"/>
    </source>
</evidence>
<dbReference type="EnsemblMetazoa" id="LLOJ007787-RA">
    <property type="protein sequence ID" value="LLOJ007787-PA"/>
    <property type="gene ID" value="LLOJ007787"/>
</dbReference>
<dbReference type="AlphaFoldDB" id="A0A1B0CSD8"/>
<reference evidence="8" key="1">
    <citation type="submission" date="2012-05" db="EMBL/GenBank/DDBJ databases">
        <title>Whole Genome Assembly of Lutzomyia longipalpis.</title>
        <authorList>
            <person name="Richards S."/>
            <person name="Qu C."/>
            <person name="Dillon R."/>
            <person name="Worley K."/>
            <person name="Scherer S."/>
            <person name="Batterton M."/>
            <person name="Taylor A."/>
            <person name="Hawes A."/>
            <person name="Hernandez B."/>
            <person name="Kovar C."/>
            <person name="Mandapat C."/>
            <person name="Pham C."/>
            <person name="Qu C."/>
            <person name="Jing C."/>
            <person name="Bess C."/>
            <person name="Bandaranaike D."/>
            <person name="Ngo D."/>
            <person name="Ongeri F."/>
            <person name="Arias F."/>
            <person name="Lara F."/>
            <person name="Weissenberger G."/>
            <person name="Kamau G."/>
            <person name="Han H."/>
            <person name="Shen H."/>
            <person name="Dinh H."/>
            <person name="Khalil I."/>
            <person name="Jones J."/>
            <person name="Shafer J."/>
            <person name="Jayaseelan J."/>
            <person name="Quiroz J."/>
            <person name="Blankenburg K."/>
            <person name="Nguyen L."/>
            <person name="Jackson L."/>
            <person name="Francisco L."/>
            <person name="Tang L.-Y."/>
            <person name="Pu L.-L."/>
            <person name="Perales L."/>
            <person name="Lorensuhewa L."/>
            <person name="Munidasa M."/>
            <person name="Coyle M."/>
            <person name="Taylor M."/>
            <person name="Puazo M."/>
            <person name="Firestine M."/>
            <person name="Scheel M."/>
            <person name="Javaid M."/>
            <person name="Wang M."/>
            <person name="Li M."/>
            <person name="Tabassum N."/>
            <person name="Saada N."/>
            <person name="Osuji N."/>
            <person name="Aqrawi P."/>
            <person name="Fu Q."/>
            <person name="Thornton R."/>
            <person name="Raj R."/>
            <person name="Goodspeed R."/>
            <person name="Mata R."/>
            <person name="Najjar R."/>
            <person name="Gubbala S."/>
            <person name="Lee S."/>
            <person name="Denson S."/>
            <person name="Patil S."/>
            <person name="Macmil S."/>
            <person name="Qi S."/>
            <person name="Matskevitch T."/>
            <person name="Palculict T."/>
            <person name="Mathew T."/>
            <person name="Vee V."/>
            <person name="Velamala V."/>
            <person name="Korchina V."/>
            <person name="Cai W."/>
            <person name="Liu W."/>
            <person name="Dai W."/>
            <person name="Zou X."/>
            <person name="Zhu Y."/>
            <person name="Zhang Y."/>
            <person name="Wu Y.-Q."/>
            <person name="Xin Y."/>
            <person name="Nazarath L."/>
            <person name="Kovar C."/>
            <person name="Han Y."/>
            <person name="Muzny D."/>
            <person name="Gibbs R."/>
        </authorList>
    </citation>
    <scope>NUCLEOTIDE SEQUENCE [LARGE SCALE GENOMIC DNA]</scope>
    <source>
        <strain evidence="8">Jacobina</strain>
    </source>
</reference>
<dbReference type="Proteomes" id="UP000092461">
    <property type="component" value="Unassembled WGS sequence"/>
</dbReference>
<dbReference type="VEuPathDB" id="VectorBase:LLONM1_007836"/>
<proteinExistence type="predicted"/>
<reference evidence="7" key="3">
    <citation type="submission" date="2020-05" db="UniProtKB">
        <authorList>
            <consortium name="EnsemblMetazoa"/>
        </authorList>
    </citation>
    <scope>IDENTIFICATION</scope>
    <source>
        <strain evidence="7">Jacobina</strain>
    </source>
</reference>
<dbReference type="GO" id="GO:0006325">
    <property type="term" value="P:chromatin organization"/>
    <property type="evidence" value="ECO:0007669"/>
    <property type="project" value="TreeGrafter"/>
</dbReference>
<name>A0A1B0CSD8_LUTLO</name>
<evidence type="ECO:0000313" key="8">
    <source>
        <dbReference type="Proteomes" id="UP000092461"/>
    </source>
</evidence>
<comment type="subcellular location">
    <subcellularLocation>
        <location evidence="1">Nucleus</location>
    </subcellularLocation>
</comment>
<keyword evidence="5" id="KW-0539">Nucleus</keyword>
<keyword evidence="2" id="KW-0479">Metal-binding</keyword>
<sequence length="214" mass="24616">MLPKCIQCERTSSVMWWSIANGEICNECNEQKKNGGEQDEQCEEKTLRKSSRITRMRIKYNSGIVRGIPKGKSRRNIFKKIPVKTPTVTATTTSVESIFFGHKYFQLGDIISLVDKDDNIYYAQIRGLLQDSFCEKSAVITWLIPTLDSPPPNEEFDPATYLIGPDEDFPRKLSTLQFVMHAPSDYYKQNCPYPKPYSLDSSDCDKNSYIWSRL</sequence>
<organism evidence="7 8">
    <name type="scientific">Lutzomyia longipalpis</name>
    <name type="common">Sand fly</name>
    <dbReference type="NCBI Taxonomy" id="7200"/>
    <lineage>
        <taxon>Eukaryota</taxon>
        <taxon>Metazoa</taxon>
        <taxon>Ecdysozoa</taxon>
        <taxon>Arthropoda</taxon>
        <taxon>Hexapoda</taxon>
        <taxon>Insecta</taxon>
        <taxon>Pterygota</taxon>
        <taxon>Neoptera</taxon>
        <taxon>Endopterygota</taxon>
        <taxon>Diptera</taxon>
        <taxon>Nematocera</taxon>
        <taxon>Psychodoidea</taxon>
        <taxon>Psychodidae</taxon>
        <taxon>Lutzomyia</taxon>
        <taxon>Lutzomyia</taxon>
    </lineage>
</organism>
<evidence type="ECO:0000256" key="5">
    <source>
        <dbReference type="ARBA" id="ARBA00023242"/>
    </source>
</evidence>
<evidence type="ECO:0000256" key="4">
    <source>
        <dbReference type="ARBA" id="ARBA00022833"/>
    </source>
</evidence>
<protein>
    <submittedName>
        <fullName evidence="6">Putative gata zinc finger domain-containing protein 1</fullName>
    </submittedName>
</protein>
<evidence type="ECO:0000256" key="1">
    <source>
        <dbReference type="ARBA" id="ARBA00004123"/>
    </source>
</evidence>
<evidence type="ECO:0000256" key="3">
    <source>
        <dbReference type="ARBA" id="ARBA00022771"/>
    </source>
</evidence>
<evidence type="ECO:0000256" key="2">
    <source>
        <dbReference type="ARBA" id="ARBA00022723"/>
    </source>
</evidence>
<evidence type="ECO:0000313" key="7">
    <source>
        <dbReference type="EnsemblMetazoa" id="LLOJ007787-PA"/>
    </source>
</evidence>
<accession>A0A1B0CSD8</accession>